<evidence type="ECO:0000313" key="2">
    <source>
        <dbReference type="EMBL" id="EEH46237.2"/>
    </source>
</evidence>
<reference evidence="2 3" key="1">
    <citation type="journal article" date="2011" name="PLoS Genet.">
        <title>Comparative genomic analysis of human fungal pathogens causing paracoccidioidomycosis.</title>
        <authorList>
            <person name="Desjardins C.A."/>
            <person name="Champion M.D."/>
            <person name="Holder J.W."/>
            <person name="Muszewska A."/>
            <person name="Goldberg J."/>
            <person name="Bailao A.M."/>
            <person name="Brigido M.M."/>
            <person name="Ferreira M.E."/>
            <person name="Garcia A.M."/>
            <person name="Grynberg M."/>
            <person name="Gujja S."/>
            <person name="Heiman D.I."/>
            <person name="Henn M.R."/>
            <person name="Kodira C.D."/>
            <person name="Leon-Narvaez H."/>
            <person name="Longo L.V."/>
            <person name="Ma L.J."/>
            <person name="Malavazi I."/>
            <person name="Matsuo A.L."/>
            <person name="Morais F.V."/>
            <person name="Pereira M."/>
            <person name="Rodriguez-Brito S."/>
            <person name="Sakthikumar S."/>
            <person name="Salem-Izacc S.M."/>
            <person name="Sykes S.M."/>
            <person name="Teixeira M.M."/>
            <person name="Vallejo M.C."/>
            <person name="Walter M.E."/>
            <person name="Yandava C."/>
            <person name="Young S."/>
            <person name="Zeng Q."/>
            <person name="Zucker J."/>
            <person name="Felipe M.S."/>
            <person name="Goldman G.H."/>
            <person name="Haas B.J."/>
            <person name="McEwen J.G."/>
            <person name="Nino-Vega G."/>
            <person name="Puccia R."/>
            <person name="San-Blas G."/>
            <person name="Soares C.M."/>
            <person name="Birren B.W."/>
            <person name="Cuomo C.A."/>
        </authorList>
    </citation>
    <scope>NUCLEOTIDE SEQUENCE [LARGE SCALE GENOMIC DNA]</scope>
    <source>
        <strain evidence="2 3">Pb18</strain>
    </source>
</reference>
<keyword evidence="3" id="KW-1185">Reference proteome</keyword>
<name>C1GN35_PARBD</name>
<dbReference type="HOGENOM" id="CLU_2758483_0_0_1"/>
<dbReference type="AlphaFoldDB" id="C1GN35"/>
<accession>C1GN35</accession>
<protein>
    <submittedName>
        <fullName evidence="2">Uncharacterized protein</fullName>
    </submittedName>
</protein>
<sequence>MSSLVEIYRAVLFFIDKVSKVHQPTSYSPLPNESSRSINDCGHPLLVGPPVPNNNGSYPSFRAKGKHRRM</sequence>
<feature type="region of interest" description="Disordered" evidence="1">
    <location>
        <begin position="23"/>
        <end position="70"/>
    </location>
</feature>
<organism evidence="2 3">
    <name type="scientific">Paracoccidioides brasiliensis (strain Pb18)</name>
    <dbReference type="NCBI Taxonomy" id="502780"/>
    <lineage>
        <taxon>Eukaryota</taxon>
        <taxon>Fungi</taxon>
        <taxon>Dikarya</taxon>
        <taxon>Ascomycota</taxon>
        <taxon>Pezizomycotina</taxon>
        <taxon>Eurotiomycetes</taxon>
        <taxon>Eurotiomycetidae</taxon>
        <taxon>Onygenales</taxon>
        <taxon>Ajellomycetaceae</taxon>
        <taxon>Paracoccidioides</taxon>
    </lineage>
</organism>
<dbReference type="KEGG" id="pbn:PADG_08679"/>
<proteinExistence type="predicted"/>
<dbReference type="RefSeq" id="XP_010763981.1">
    <property type="nucleotide sequence ID" value="XM_010765679.1"/>
</dbReference>
<gene>
    <name evidence="2" type="ORF">PADG_08679</name>
</gene>
<dbReference type="EMBL" id="KN275986">
    <property type="protein sequence ID" value="EEH46237.2"/>
    <property type="molecule type" value="Genomic_DNA"/>
</dbReference>
<dbReference type="GeneID" id="22586887"/>
<evidence type="ECO:0000256" key="1">
    <source>
        <dbReference type="SAM" id="MobiDB-lite"/>
    </source>
</evidence>
<dbReference type="VEuPathDB" id="FungiDB:PADG_08679"/>
<evidence type="ECO:0000313" key="3">
    <source>
        <dbReference type="Proteomes" id="UP000001628"/>
    </source>
</evidence>
<feature type="compositionally biased region" description="Polar residues" evidence="1">
    <location>
        <begin position="23"/>
        <end position="38"/>
    </location>
</feature>
<dbReference type="eggNOG" id="ENOG502RR1X">
    <property type="taxonomic scope" value="Eukaryota"/>
</dbReference>
<dbReference type="InParanoid" id="C1GN35"/>
<dbReference type="Proteomes" id="UP000001628">
    <property type="component" value="Unassembled WGS sequence"/>
</dbReference>